<dbReference type="Proteomes" id="UP001515480">
    <property type="component" value="Unassembled WGS sequence"/>
</dbReference>
<feature type="binding site" evidence="8">
    <location>
        <position position="244"/>
    </location>
    <ligand>
        <name>Zn(2+)</name>
        <dbReference type="ChEBI" id="CHEBI:29105"/>
        <note>catalytic</note>
    </ligand>
</feature>
<keyword evidence="9" id="KW-0472">Membrane</keyword>
<dbReference type="Gene3D" id="3.10.170.20">
    <property type="match status" value="1"/>
</dbReference>
<keyword evidence="2" id="KW-0645">Protease</keyword>
<keyword evidence="9" id="KW-1133">Transmembrane helix</keyword>
<evidence type="ECO:0000313" key="11">
    <source>
        <dbReference type="Proteomes" id="UP001515480"/>
    </source>
</evidence>
<name>A0AB34IL17_PRYPA</name>
<evidence type="ECO:0000256" key="7">
    <source>
        <dbReference type="PIRSR" id="PIRSR601577-1"/>
    </source>
</evidence>
<keyword evidence="9" id="KW-0812">Transmembrane</keyword>
<dbReference type="Pfam" id="PF01457">
    <property type="entry name" value="Peptidase_M8"/>
    <property type="match status" value="1"/>
</dbReference>
<comment type="cofactor">
    <cofactor evidence="8">
        <name>Zn(2+)</name>
        <dbReference type="ChEBI" id="CHEBI:29105"/>
    </cofactor>
    <text evidence="8">Binds 1 zinc ion per subunit.</text>
</comment>
<dbReference type="PANTHER" id="PTHR10942:SF0">
    <property type="entry name" value="LEISHMANOLYSIN-LIKE PEPTIDASE"/>
    <property type="match status" value="1"/>
</dbReference>
<evidence type="ECO:0000256" key="4">
    <source>
        <dbReference type="ARBA" id="ARBA00022801"/>
    </source>
</evidence>
<dbReference type="InterPro" id="IPR001577">
    <property type="entry name" value="Peptidase_M8"/>
</dbReference>
<evidence type="ECO:0000313" key="10">
    <source>
        <dbReference type="EMBL" id="KAL1500700.1"/>
    </source>
</evidence>
<dbReference type="PANTHER" id="PTHR10942">
    <property type="entry name" value="LEISHMANOLYSIN-LIKE PEPTIDASE"/>
    <property type="match status" value="1"/>
</dbReference>
<keyword evidence="4" id="KW-0378">Hydrolase</keyword>
<dbReference type="GO" id="GO:0016020">
    <property type="term" value="C:membrane"/>
    <property type="evidence" value="ECO:0007669"/>
    <property type="project" value="InterPro"/>
</dbReference>
<keyword evidence="5 8" id="KW-0862">Zinc</keyword>
<evidence type="ECO:0000256" key="2">
    <source>
        <dbReference type="ARBA" id="ARBA00022670"/>
    </source>
</evidence>
<comment type="similarity">
    <text evidence="1">Belongs to the peptidase M8 family.</text>
</comment>
<feature type="binding site" evidence="8">
    <location>
        <position position="248"/>
    </location>
    <ligand>
        <name>Zn(2+)</name>
        <dbReference type="ChEBI" id="CHEBI:29105"/>
        <note>catalytic</note>
    </ligand>
</feature>
<evidence type="ECO:0000256" key="1">
    <source>
        <dbReference type="ARBA" id="ARBA00005860"/>
    </source>
</evidence>
<sequence length="777" mass="81215">MSLWLRSLPLLSLASPDRTHHCMHDSLRAAAPPLVAPQPPRPLHGRLAQAASAAPLRVVFNTETLEGDAYSCYAAGQTVRVGSPPEGGPSCSAAVQDDCFLRCTAEHLLHATREEQLRTRLLPAVAAWFGGALRILKPLGAPLRLREGACGFGGAIEIPPHLLEDGSPETDVLIFVTARPILGSALAFAGHCQEDEGSSAPYVPRRPLMGHINIDPASLGEPSAWHVDATHAQTVDSLLKVLIHETMHVLGFTYSKLVQFPCPHSPAYDRHRADGSVAPCPDGEPVAEVSYEAGGVPLVEKRVVTPRVVQAARAHWDCVCAAGEACVDGVALEGHGGEGTAASHWEARLMHGEVMVGAVRAAEVTPVSQITLALFEDSGWYAAVGGAPPPRCVYAAALCGDAEPLLWGRGRGCAFAAARCDGAAWRAAGYFCGAAGGEACTLGRRGVGYCTLTSHAAPLPPQFRYFSDPRLGGGALEDYCPFTQAYDGWDCRFAPARGGEAGGARGEARCGACRCFASSLANGTARAAEYLGCYEQRCVSRTQLQLRVGGEWHDCLSAGGTVAPAGWSGGVRCANASELCAEAEDLGWPSILRVAPAAGPAAGGTALTVAGAALLEWEGGALRLPRVFVCGVEAADVAAAGGGEGEAHALTLTAPRAPPLNWSCADALAPRERACAVRLLKAGGRYAQAAAAFTYLDPSPQPPPVDLACGWSLALAARLAARGWPYAAALLAAAAIARLAAEVRLRSRAVRRRRMAALRRAETSRTRPAEYAAHESL</sequence>
<keyword evidence="6 8" id="KW-0482">Metalloprotease</keyword>
<gene>
    <name evidence="10" type="ORF">AB1Y20_013347</name>
</gene>
<reference evidence="10 11" key="1">
    <citation type="journal article" date="2024" name="Science">
        <title>Giant polyketide synthase enzymes in the biosynthesis of giant marine polyether toxins.</title>
        <authorList>
            <person name="Fallon T.R."/>
            <person name="Shende V.V."/>
            <person name="Wierzbicki I.H."/>
            <person name="Pendleton A.L."/>
            <person name="Watervoot N.F."/>
            <person name="Auber R.P."/>
            <person name="Gonzalez D.J."/>
            <person name="Wisecaver J.H."/>
            <person name="Moore B.S."/>
        </authorList>
    </citation>
    <scope>NUCLEOTIDE SEQUENCE [LARGE SCALE GENOMIC DNA]</scope>
    <source>
        <strain evidence="10 11">12B1</strain>
    </source>
</reference>
<protein>
    <recommendedName>
        <fullName evidence="12">Leishmanolysin-like peptidase</fullName>
    </recommendedName>
</protein>
<keyword evidence="3 8" id="KW-0479">Metal-binding</keyword>
<dbReference type="GO" id="GO:0004222">
    <property type="term" value="F:metalloendopeptidase activity"/>
    <property type="evidence" value="ECO:0007669"/>
    <property type="project" value="InterPro"/>
</dbReference>
<dbReference type="GO" id="GO:0006508">
    <property type="term" value="P:proteolysis"/>
    <property type="evidence" value="ECO:0007669"/>
    <property type="project" value="UniProtKB-KW"/>
</dbReference>
<keyword evidence="11" id="KW-1185">Reference proteome</keyword>
<dbReference type="GO" id="GO:0007155">
    <property type="term" value="P:cell adhesion"/>
    <property type="evidence" value="ECO:0007669"/>
    <property type="project" value="InterPro"/>
</dbReference>
<dbReference type="SUPFAM" id="SSF55486">
    <property type="entry name" value="Metalloproteases ('zincins'), catalytic domain"/>
    <property type="match status" value="1"/>
</dbReference>
<evidence type="ECO:0008006" key="12">
    <source>
        <dbReference type="Google" id="ProtNLM"/>
    </source>
</evidence>
<dbReference type="Gene3D" id="2.10.55.10">
    <property type="entry name" value="Leishmanolysin domain 3"/>
    <property type="match status" value="1"/>
</dbReference>
<dbReference type="Gene3D" id="3.90.132.10">
    <property type="entry name" value="Leishmanolysin , domain 2"/>
    <property type="match status" value="1"/>
</dbReference>
<feature type="binding site" evidence="8">
    <location>
        <position position="344"/>
    </location>
    <ligand>
        <name>Zn(2+)</name>
        <dbReference type="ChEBI" id="CHEBI:29105"/>
        <note>catalytic</note>
    </ligand>
</feature>
<feature type="transmembrane region" description="Helical" evidence="9">
    <location>
        <begin position="724"/>
        <end position="745"/>
    </location>
</feature>
<feature type="active site" evidence="7">
    <location>
        <position position="245"/>
    </location>
</feature>
<evidence type="ECO:0000256" key="8">
    <source>
        <dbReference type="PIRSR" id="PIRSR601577-2"/>
    </source>
</evidence>
<dbReference type="AlphaFoldDB" id="A0AB34IL17"/>
<evidence type="ECO:0000256" key="9">
    <source>
        <dbReference type="SAM" id="Phobius"/>
    </source>
</evidence>
<dbReference type="GO" id="GO:0046872">
    <property type="term" value="F:metal ion binding"/>
    <property type="evidence" value="ECO:0007669"/>
    <property type="project" value="UniProtKB-KW"/>
</dbReference>
<dbReference type="EMBL" id="JBGBPQ010000023">
    <property type="protein sequence ID" value="KAL1500700.1"/>
    <property type="molecule type" value="Genomic_DNA"/>
</dbReference>
<proteinExistence type="inferred from homology"/>
<evidence type="ECO:0000256" key="6">
    <source>
        <dbReference type="ARBA" id="ARBA00023049"/>
    </source>
</evidence>
<dbReference type="GO" id="GO:0005737">
    <property type="term" value="C:cytoplasm"/>
    <property type="evidence" value="ECO:0007669"/>
    <property type="project" value="TreeGrafter"/>
</dbReference>
<evidence type="ECO:0000256" key="5">
    <source>
        <dbReference type="ARBA" id="ARBA00022833"/>
    </source>
</evidence>
<comment type="caution">
    <text evidence="10">The sequence shown here is derived from an EMBL/GenBank/DDBJ whole genome shotgun (WGS) entry which is preliminary data.</text>
</comment>
<organism evidence="10 11">
    <name type="scientific">Prymnesium parvum</name>
    <name type="common">Toxic golden alga</name>
    <dbReference type="NCBI Taxonomy" id="97485"/>
    <lineage>
        <taxon>Eukaryota</taxon>
        <taxon>Haptista</taxon>
        <taxon>Haptophyta</taxon>
        <taxon>Prymnesiophyceae</taxon>
        <taxon>Prymnesiales</taxon>
        <taxon>Prymnesiaceae</taxon>
        <taxon>Prymnesium</taxon>
    </lineage>
</organism>
<evidence type="ECO:0000256" key="3">
    <source>
        <dbReference type="ARBA" id="ARBA00022723"/>
    </source>
</evidence>
<accession>A0AB34IL17</accession>